<keyword evidence="3" id="KW-1185">Reference proteome</keyword>
<organism evidence="2 3">
    <name type="scientific">Bacteroides cellulosilyticus CL02T12C19</name>
    <dbReference type="NCBI Taxonomy" id="997874"/>
    <lineage>
        <taxon>Bacteria</taxon>
        <taxon>Pseudomonadati</taxon>
        <taxon>Bacteroidota</taxon>
        <taxon>Bacteroidia</taxon>
        <taxon>Bacteroidales</taxon>
        <taxon>Bacteroidaceae</taxon>
        <taxon>Bacteroides</taxon>
    </lineage>
</organism>
<dbReference type="Gene3D" id="3.90.550.10">
    <property type="entry name" value="Spore Coat Polysaccharide Biosynthesis Protein SpsA, Chain A"/>
    <property type="match status" value="1"/>
</dbReference>
<dbReference type="InterPro" id="IPR050834">
    <property type="entry name" value="Glycosyltransf_2"/>
</dbReference>
<dbReference type="PANTHER" id="PTHR43685:SF11">
    <property type="entry name" value="GLYCOSYLTRANSFERASE TAGX-RELATED"/>
    <property type="match status" value="1"/>
</dbReference>
<dbReference type="HOGENOM" id="CLU_025996_0_5_10"/>
<dbReference type="SUPFAM" id="SSF53448">
    <property type="entry name" value="Nucleotide-diphospho-sugar transferases"/>
    <property type="match status" value="1"/>
</dbReference>
<name>I9FED4_9BACE</name>
<feature type="domain" description="Glycosyltransferase 2-like" evidence="1">
    <location>
        <begin position="3"/>
        <end position="131"/>
    </location>
</feature>
<dbReference type="AlphaFoldDB" id="I9FED4"/>
<evidence type="ECO:0000313" key="2">
    <source>
        <dbReference type="EMBL" id="EIY31659.1"/>
    </source>
</evidence>
<evidence type="ECO:0000313" key="3">
    <source>
        <dbReference type="Proteomes" id="UP000003741"/>
    </source>
</evidence>
<sequence length="298" mass="35160">MISVVIPSYNRAKTIRMAVDSVLNQTYRDIELIIIDDASTDETGDIITRIADERIRYLRLEQRSGACNARNIGALSAKGEFIAFQDSDDKWCLDKLEKQYRFMVDKNLDFSFCGMTRIMLENPNRKYYYPNVDMDDNKDYFDQLLYLNRVGTQTIMCKRECFEKIHFDITLKRFQDWDFALQAARFYSIGYLRESLVNSFVQNDSISKSGLANKNAWKSLYDKYKEDIEKRSKTHAKYLFRLGNEVVLSDQRSAIEYYIRSLKINSSKEAIAFLSLSLLRMKPIIRKLLKYQKNHLFR</sequence>
<dbReference type="InterPro" id="IPR001173">
    <property type="entry name" value="Glyco_trans_2-like"/>
</dbReference>
<dbReference type="PATRIC" id="fig|997874.3.peg.2560"/>
<proteinExistence type="predicted"/>
<dbReference type="Proteomes" id="UP000003741">
    <property type="component" value="Unassembled WGS sequence"/>
</dbReference>
<evidence type="ECO:0000259" key="1">
    <source>
        <dbReference type="Pfam" id="PF00535"/>
    </source>
</evidence>
<dbReference type="CDD" id="cd00761">
    <property type="entry name" value="Glyco_tranf_GTA_type"/>
    <property type="match status" value="1"/>
</dbReference>
<accession>I9FED4</accession>
<dbReference type="EMBL" id="AGXG01000055">
    <property type="protein sequence ID" value="EIY31659.1"/>
    <property type="molecule type" value="Genomic_DNA"/>
</dbReference>
<dbReference type="InterPro" id="IPR029044">
    <property type="entry name" value="Nucleotide-diphossugar_trans"/>
</dbReference>
<dbReference type="PANTHER" id="PTHR43685">
    <property type="entry name" value="GLYCOSYLTRANSFERASE"/>
    <property type="match status" value="1"/>
</dbReference>
<reference evidence="2 3" key="1">
    <citation type="submission" date="2012-02" db="EMBL/GenBank/DDBJ databases">
        <title>The Genome Sequence of Bacteroides cellulosilyticus CL02T12C19.</title>
        <authorList>
            <consortium name="The Broad Institute Genome Sequencing Platform"/>
            <person name="Earl A."/>
            <person name="Ward D."/>
            <person name="Feldgarden M."/>
            <person name="Gevers D."/>
            <person name="Zitomersky N.L."/>
            <person name="Coyne M.J."/>
            <person name="Comstock L.E."/>
            <person name="Young S.K."/>
            <person name="Zeng Q."/>
            <person name="Gargeya S."/>
            <person name="Fitzgerald M."/>
            <person name="Haas B."/>
            <person name="Abouelleil A."/>
            <person name="Alvarado L."/>
            <person name="Arachchi H.M."/>
            <person name="Berlin A."/>
            <person name="Chapman S.B."/>
            <person name="Gearin G."/>
            <person name="Goldberg J."/>
            <person name="Griggs A."/>
            <person name="Gujja S."/>
            <person name="Hansen M."/>
            <person name="Heiman D."/>
            <person name="Howarth C."/>
            <person name="Larimer J."/>
            <person name="Lui A."/>
            <person name="MacDonald P.J.P."/>
            <person name="McCowen C."/>
            <person name="Montmayeur A."/>
            <person name="Murphy C."/>
            <person name="Neiman D."/>
            <person name="Pearson M."/>
            <person name="Priest M."/>
            <person name="Roberts A."/>
            <person name="Saif S."/>
            <person name="Shea T."/>
            <person name="Sisk P."/>
            <person name="Stolte C."/>
            <person name="Sykes S."/>
            <person name="Wortman J."/>
            <person name="Nusbaum C."/>
            <person name="Birren B."/>
        </authorList>
    </citation>
    <scope>NUCLEOTIDE SEQUENCE [LARGE SCALE GENOMIC DNA]</scope>
    <source>
        <strain evidence="2 3">CL02T12C19</strain>
    </source>
</reference>
<dbReference type="OrthoDB" id="9802649at2"/>
<dbReference type="Pfam" id="PF00535">
    <property type="entry name" value="Glycos_transf_2"/>
    <property type="match status" value="1"/>
</dbReference>
<gene>
    <name evidence="2" type="ORF">HMPREF1062_02502</name>
</gene>
<protein>
    <recommendedName>
        <fullName evidence="1">Glycosyltransferase 2-like domain-containing protein</fullName>
    </recommendedName>
</protein>
<dbReference type="RefSeq" id="WP_007217163.1">
    <property type="nucleotide sequence ID" value="NZ_JH724086.1"/>
</dbReference>
<comment type="caution">
    <text evidence="2">The sequence shown here is derived from an EMBL/GenBank/DDBJ whole genome shotgun (WGS) entry which is preliminary data.</text>
</comment>